<dbReference type="InterPro" id="IPR029016">
    <property type="entry name" value="GAF-like_dom_sf"/>
</dbReference>
<dbReference type="Gene3D" id="3.30.450.40">
    <property type="match status" value="1"/>
</dbReference>
<dbReference type="PANTHER" id="PTHR30136:SF35">
    <property type="entry name" value="HTH-TYPE TRANSCRIPTIONAL REGULATOR RV1719"/>
    <property type="match status" value="1"/>
</dbReference>
<feature type="domain" description="IclR-ED" evidence="5">
    <location>
        <begin position="73"/>
        <end position="253"/>
    </location>
</feature>
<gene>
    <name evidence="6" type="ORF">ADH67_11315</name>
</gene>
<dbReference type="AlphaFoldDB" id="A0A227KG41"/>
<dbReference type="SMART" id="SM00346">
    <property type="entry name" value="HTH_ICLR"/>
    <property type="match status" value="1"/>
</dbReference>
<reference evidence="7" key="1">
    <citation type="submission" date="2017-05" db="EMBL/GenBank/DDBJ databases">
        <title>Improved OligoMM genomes.</title>
        <authorList>
            <person name="Garzetti D."/>
        </authorList>
    </citation>
    <scope>NUCLEOTIDE SEQUENCE [LARGE SCALE GENOMIC DNA]</scope>
    <source>
        <strain evidence="7">YL45</strain>
    </source>
</reference>
<dbReference type="GO" id="GO:0045892">
    <property type="term" value="P:negative regulation of DNA-templated transcription"/>
    <property type="evidence" value="ECO:0007669"/>
    <property type="project" value="TreeGrafter"/>
</dbReference>
<keyword evidence="1" id="KW-0805">Transcription regulation</keyword>
<keyword evidence="3" id="KW-0804">Transcription</keyword>
<evidence type="ECO:0000256" key="2">
    <source>
        <dbReference type="ARBA" id="ARBA00023125"/>
    </source>
</evidence>
<dbReference type="Proteomes" id="UP000214610">
    <property type="component" value="Unassembled WGS sequence"/>
</dbReference>
<sequence length="267" mass="29694">MENNSSKANIQVLDRASCILRVLTQHSEPVNLKVIAEETNLHISTCHRIITDLVKLRFVEKGLTSGTYRLGLRLLQLGNLVRERMSVREKARNSMVKLHNLTKQTVNLSIRQGDSIVYIDRIMRERPGIQVVRTIGATAPLHTTSSGKLFLAEDGFEKIRGYALRTNLEKNTPKSIGDIDTLLAEVSRVKALGFAHDVEELETGVHCIAAGIRDDSGKLVACLSISSPVSQMQDVWISELKHCADDISEHLGFVATPGELYVRPDFK</sequence>
<evidence type="ECO:0000313" key="7">
    <source>
        <dbReference type="Proteomes" id="UP000214610"/>
    </source>
</evidence>
<evidence type="ECO:0000256" key="3">
    <source>
        <dbReference type="ARBA" id="ARBA00023163"/>
    </source>
</evidence>
<name>A0A227KG41_9BURK</name>
<dbReference type="Pfam" id="PF09339">
    <property type="entry name" value="HTH_IclR"/>
    <property type="match status" value="1"/>
</dbReference>
<dbReference type="SUPFAM" id="SSF55781">
    <property type="entry name" value="GAF domain-like"/>
    <property type="match status" value="1"/>
</dbReference>
<protein>
    <submittedName>
        <fullName evidence="6">IclR family transcriptional regulator</fullName>
    </submittedName>
</protein>
<evidence type="ECO:0000256" key="1">
    <source>
        <dbReference type="ARBA" id="ARBA00023015"/>
    </source>
</evidence>
<evidence type="ECO:0000259" key="4">
    <source>
        <dbReference type="PROSITE" id="PS51077"/>
    </source>
</evidence>
<proteinExistence type="predicted"/>
<evidence type="ECO:0000259" key="5">
    <source>
        <dbReference type="PROSITE" id="PS51078"/>
    </source>
</evidence>
<feature type="domain" description="HTH iclR-type" evidence="4">
    <location>
        <begin position="10"/>
        <end position="72"/>
    </location>
</feature>
<dbReference type="InterPro" id="IPR050707">
    <property type="entry name" value="HTH_MetabolicPath_Reg"/>
</dbReference>
<dbReference type="InterPro" id="IPR014757">
    <property type="entry name" value="Tscrpt_reg_IclR_C"/>
</dbReference>
<organism evidence="6 7">
    <name type="scientific">Turicimonas muris</name>
    <dbReference type="NCBI Taxonomy" id="1796652"/>
    <lineage>
        <taxon>Bacteria</taxon>
        <taxon>Pseudomonadati</taxon>
        <taxon>Pseudomonadota</taxon>
        <taxon>Betaproteobacteria</taxon>
        <taxon>Burkholderiales</taxon>
        <taxon>Sutterellaceae</taxon>
        <taxon>Turicimonas</taxon>
    </lineage>
</organism>
<dbReference type="GO" id="GO:0003677">
    <property type="term" value="F:DNA binding"/>
    <property type="evidence" value="ECO:0007669"/>
    <property type="project" value="UniProtKB-KW"/>
</dbReference>
<accession>A0A227KG41</accession>
<dbReference type="PROSITE" id="PS51078">
    <property type="entry name" value="ICLR_ED"/>
    <property type="match status" value="1"/>
</dbReference>
<dbReference type="InterPro" id="IPR036388">
    <property type="entry name" value="WH-like_DNA-bd_sf"/>
</dbReference>
<dbReference type="Gene3D" id="1.10.10.10">
    <property type="entry name" value="Winged helix-like DNA-binding domain superfamily/Winged helix DNA-binding domain"/>
    <property type="match status" value="1"/>
</dbReference>
<dbReference type="PROSITE" id="PS51077">
    <property type="entry name" value="HTH_ICLR"/>
    <property type="match status" value="1"/>
</dbReference>
<dbReference type="PANTHER" id="PTHR30136">
    <property type="entry name" value="HELIX-TURN-HELIX TRANSCRIPTIONAL REGULATOR, ICLR FAMILY"/>
    <property type="match status" value="1"/>
</dbReference>
<dbReference type="InterPro" id="IPR005471">
    <property type="entry name" value="Tscrpt_reg_IclR_N"/>
</dbReference>
<comment type="caution">
    <text evidence="6">The sequence shown here is derived from an EMBL/GenBank/DDBJ whole genome shotgun (WGS) entry which is preliminary data.</text>
</comment>
<keyword evidence="2" id="KW-0238">DNA-binding</keyword>
<dbReference type="EMBL" id="NHMP01000009">
    <property type="protein sequence ID" value="OXE45511.1"/>
    <property type="molecule type" value="Genomic_DNA"/>
</dbReference>
<dbReference type="GO" id="GO:0003700">
    <property type="term" value="F:DNA-binding transcription factor activity"/>
    <property type="evidence" value="ECO:0007669"/>
    <property type="project" value="TreeGrafter"/>
</dbReference>
<keyword evidence="7" id="KW-1185">Reference proteome</keyword>
<dbReference type="SUPFAM" id="SSF46785">
    <property type="entry name" value="Winged helix' DNA-binding domain"/>
    <property type="match status" value="1"/>
</dbReference>
<dbReference type="Pfam" id="PF01614">
    <property type="entry name" value="IclR_C"/>
    <property type="match status" value="1"/>
</dbReference>
<dbReference type="InterPro" id="IPR036390">
    <property type="entry name" value="WH_DNA-bd_sf"/>
</dbReference>
<evidence type="ECO:0000313" key="6">
    <source>
        <dbReference type="EMBL" id="OXE45511.1"/>
    </source>
</evidence>